<dbReference type="AlphaFoldDB" id="A0A8X6GVR8"/>
<name>A0A8X6GVR8_TRICU</name>
<protein>
    <submittedName>
        <fullName evidence="1">Uncharacterized protein</fullName>
    </submittedName>
</protein>
<proteinExistence type="predicted"/>
<reference evidence="1" key="1">
    <citation type="submission" date="2020-07" db="EMBL/GenBank/DDBJ databases">
        <title>Multicomponent nature underlies the extraordinary mechanical properties of spider dragline silk.</title>
        <authorList>
            <person name="Kono N."/>
            <person name="Nakamura H."/>
            <person name="Mori M."/>
            <person name="Yoshida Y."/>
            <person name="Ohtoshi R."/>
            <person name="Malay A.D."/>
            <person name="Moran D.A.P."/>
            <person name="Tomita M."/>
            <person name="Numata K."/>
            <person name="Arakawa K."/>
        </authorList>
    </citation>
    <scope>NUCLEOTIDE SEQUENCE</scope>
</reference>
<evidence type="ECO:0000313" key="1">
    <source>
        <dbReference type="EMBL" id="GFR11099.1"/>
    </source>
</evidence>
<organism evidence="1 2">
    <name type="scientific">Trichonephila clavata</name>
    <name type="common">Joro spider</name>
    <name type="synonym">Nephila clavata</name>
    <dbReference type="NCBI Taxonomy" id="2740835"/>
    <lineage>
        <taxon>Eukaryota</taxon>
        <taxon>Metazoa</taxon>
        <taxon>Ecdysozoa</taxon>
        <taxon>Arthropoda</taxon>
        <taxon>Chelicerata</taxon>
        <taxon>Arachnida</taxon>
        <taxon>Araneae</taxon>
        <taxon>Araneomorphae</taxon>
        <taxon>Entelegynae</taxon>
        <taxon>Araneoidea</taxon>
        <taxon>Nephilidae</taxon>
        <taxon>Trichonephila</taxon>
    </lineage>
</organism>
<dbReference type="Proteomes" id="UP000887116">
    <property type="component" value="Unassembled WGS sequence"/>
</dbReference>
<accession>A0A8X6GVR8</accession>
<comment type="caution">
    <text evidence="1">The sequence shown here is derived from an EMBL/GenBank/DDBJ whole genome shotgun (WGS) entry which is preliminary data.</text>
</comment>
<dbReference type="EMBL" id="BMAO01036504">
    <property type="protein sequence ID" value="GFR11099.1"/>
    <property type="molecule type" value="Genomic_DNA"/>
</dbReference>
<keyword evidence="2" id="KW-1185">Reference proteome</keyword>
<evidence type="ECO:0000313" key="2">
    <source>
        <dbReference type="Proteomes" id="UP000887116"/>
    </source>
</evidence>
<sequence>MSLLMEERHVWTDVMASGECQLAADIVKIYTSSTAQTSKLTISPCSDNLNICTHCWQFNVRIVLYESFIASGRLSLCNNILQPIPGKGNFAASSSTMTLKINILPD</sequence>
<gene>
    <name evidence="1" type="ORF">TNCT_346771</name>
</gene>